<dbReference type="OrthoDB" id="4981342at2"/>
<dbReference type="Proteomes" id="UP000270343">
    <property type="component" value="Unassembled WGS sequence"/>
</dbReference>
<sequence length="383" mass="41192">MHITRFRAAVGAAVTVAATAALLPTSAAFAAGKPDSRTADSATVEAFGRIADAVLNDRTSVLLDTRSTAGRKAAKLDGKVRLSAGLSRAEDTGLSSLKTRKAWLAALGEAYTAADTKTSVDKATVKGNRATVRVTETTELTYKKIRGDEPSTTGFTAHHELSFSLGKGGNWELTGIRPQDDGPGAINEPRTAVAATGSIDLNGSPASTRYPGSRNAKPKDLTPAKGGLDYKAMAAYAEKYWRNYNPAYRSFNAAGGDCTNFISQSLKAGGWKDVPGSDTSDYHKWWYNKSSQADSWVGANEWAWHTLSGKRATNLPNVYQMDVGDILQMDFDGDGSKDHSMITTYRSRMGVPYVTYHSTNTYRKSVASIIASYPGAVYYAYRT</sequence>
<dbReference type="PANTHER" id="PTHR40032:SF1">
    <property type="entry name" value="EXPORTED PROTEIN"/>
    <property type="match status" value="1"/>
</dbReference>
<keyword evidence="2" id="KW-0732">Signal</keyword>
<reference evidence="4 5" key="1">
    <citation type="journal article" date="2015" name="Antonie Van Leeuwenhoek">
        <title>Streptomyces klenkii sp. nov., isolated from deep marine sediment.</title>
        <authorList>
            <person name="Veyisoglu A."/>
            <person name="Sahin N."/>
        </authorList>
    </citation>
    <scope>NUCLEOTIDE SEQUENCE [LARGE SCALE GENOMIC DNA]</scope>
    <source>
        <strain evidence="4 5">KCTC 29202</strain>
    </source>
</reference>
<feature type="signal peptide" evidence="2">
    <location>
        <begin position="1"/>
        <end position="30"/>
    </location>
</feature>
<feature type="chain" id="PRO_5017436207" description="Putative amidase domain-containing protein" evidence="2">
    <location>
        <begin position="31"/>
        <end position="383"/>
    </location>
</feature>
<feature type="region of interest" description="Disordered" evidence="1">
    <location>
        <begin position="198"/>
        <end position="222"/>
    </location>
</feature>
<evidence type="ECO:0000313" key="4">
    <source>
        <dbReference type="EMBL" id="RKN62969.1"/>
    </source>
</evidence>
<dbReference type="EMBL" id="RBAM01000019">
    <property type="protein sequence ID" value="RKN62969.1"/>
    <property type="molecule type" value="Genomic_DNA"/>
</dbReference>
<accession>A0A3B0AR59</accession>
<organism evidence="4 5">
    <name type="scientific">Streptomyces klenkii</name>
    <dbReference type="NCBI Taxonomy" id="1420899"/>
    <lineage>
        <taxon>Bacteria</taxon>
        <taxon>Bacillati</taxon>
        <taxon>Actinomycetota</taxon>
        <taxon>Actinomycetes</taxon>
        <taxon>Kitasatosporales</taxon>
        <taxon>Streptomycetaceae</taxon>
        <taxon>Streptomyces</taxon>
    </lineage>
</organism>
<dbReference type="Pfam" id="PF12671">
    <property type="entry name" value="Amidase_6"/>
    <property type="match status" value="1"/>
</dbReference>
<keyword evidence="5" id="KW-1185">Reference proteome</keyword>
<gene>
    <name evidence="4" type="ORF">D7231_30640</name>
</gene>
<dbReference type="PANTHER" id="PTHR40032">
    <property type="entry name" value="EXPORTED PROTEIN-RELATED"/>
    <property type="match status" value="1"/>
</dbReference>
<evidence type="ECO:0000256" key="1">
    <source>
        <dbReference type="SAM" id="MobiDB-lite"/>
    </source>
</evidence>
<protein>
    <recommendedName>
        <fullName evidence="3">Putative amidase domain-containing protein</fullName>
    </recommendedName>
</protein>
<dbReference type="AlphaFoldDB" id="A0A3B0AR59"/>
<evidence type="ECO:0000259" key="3">
    <source>
        <dbReference type="Pfam" id="PF12671"/>
    </source>
</evidence>
<evidence type="ECO:0000256" key="2">
    <source>
        <dbReference type="SAM" id="SignalP"/>
    </source>
</evidence>
<feature type="domain" description="Putative amidase" evidence="3">
    <location>
        <begin position="229"/>
        <end position="380"/>
    </location>
</feature>
<evidence type="ECO:0000313" key="5">
    <source>
        <dbReference type="Proteomes" id="UP000270343"/>
    </source>
</evidence>
<comment type="caution">
    <text evidence="4">The sequence shown here is derived from an EMBL/GenBank/DDBJ whole genome shotgun (WGS) entry which is preliminary data.</text>
</comment>
<proteinExistence type="predicted"/>
<name>A0A3B0AR59_9ACTN</name>
<dbReference type="InterPro" id="IPR024301">
    <property type="entry name" value="Amidase_6"/>
</dbReference>